<name>A0A6C0JN07_9ZZZZ</name>
<evidence type="ECO:0000256" key="1">
    <source>
        <dbReference type="SAM" id="MobiDB-lite"/>
    </source>
</evidence>
<feature type="region of interest" description="Disordered" evidence="1">
    <location>
        <begin position="88"/>
        <end position="111"/>
    </location>
</feature>
<feature type="compositionally biased region" description="Basic and acidic residues" evidence="1">
    <location>
        <begin position="88"/>
        <end position="98"/>
    </location>
</feature>
<dbReference type="InterPro" id="IPR003121">
    <property type="entry name" value="SWIB_MDM2_domain"/>
</dbReference>
<sequence length="214" mass="22866">MAKKTETAAPAPAVTPAPAAKAAAPKAKKAAPAQAEVVVPVVAAGVVAVPTEVRSADAILAAALEAVRAHAKAAAEASRALAHDLQEAAKAMKREARDSKKRRKVDPATLSPEARAAWETRRANNAFLKVRPLSDELCAFMGLASKSMKSQTDVTKFVSTYVKSHSCFDPSFKRRILPDAKLAKLLRVTDKDEVTYLNLQTYLKVHFLKPAVTA</sequence>
<dbReference type="CDD" id="cd10567">
    <property type="entry name" value="SWIB-MDM2_like"/>
    <property type="match status" value="1"/>
</dbReference>
<dbReference type="InterPro" id="IPR036885">
    <property type="entry name" value="SWIB_MDM2_dom_sf"/>
</dbReference>
<feature type="compositionally biased region" description="Low complexity" evidence="1">
    <location>
        <begin position="7"/>
        <end position="31"/>
    </location>
</feature>
<dbReference type="AlphaFoldDB" id="A0A6C0JN07"/>
<protein>
    <recommendedName>
        <fullName evidence="2">DM2 domain-containing protein</fullName>
    </recommendedName>
</protein>
<proteinExistence type="predicted"/>
<dbReference type="PANTHER" id="PTHR13844">
    <property type="entry name" value="SWI/SNF-RELATED MATRIX-ASSOCIATED ACTIN-DEPENDENT REGULATOR OF CHROMATIN SUBFAMILY D"/>
    <property type="match status" value="1"/>
</dbReference>
<dbReference type="EMBL" id="MN740410">
    <property type="protein sequence ID" value="QHU05248.1"/>
    <property type="molecule type" value="Genomic_DNA"/>
</dbReference>
<dbReference type="PROSITE" id="PS51925">
    <property type="entry name" value="SWIB_MDM2"/>
    <property type="match status" value="1"/>
</dbReference>
<feature type="domain" description="DM2" evidence="2">
    <location>
        <begin position="126"/>
        <end position="209"/>
    </location>
</feature>
<accession>A0A6C0JN07</accession>
<organism evidence="3">
    <name type="scientific">viral metagenome</name>
    <dbReference type="NCBI Taxonomy" id="1070528"/>
    <lineage>
        <taxon>unclassified sequences</taxon>
        <taxon>metagenomes</taxon>
        <taxon>organismal metagenomes</taxon>
    </lineage>
</organism>
<feature type="region of interest" description="Disordered" evidence="1">
    <location>
        <begin position="1"/>
        <end position="31"/>
    </location>
</feature>
<dbReference type="SUPFAM" id="SSF47592">
    <property type="entry name" value="SWIB/MDM2 domain"/>
    <property type="match status" value="1"/>
</dbReference>
<reference evidence="3" key="1">
    <citation type="journal article" date="2020" name="Nature">
        <title>Giant virus diversity and host interactions through global metagenomics.</title>
        <authorList>
            <person name="Schulz F."/>
            <person name="Roux S."/>
            <person name="Paez-Espino D."/>
            <person name="Jungbluth S."/>
            <person name="Walsh D.A."/>
            <person name="Denef V.J."/>
            <person name="McMahon K.D."/>
            <person name="Konstantinidis K.T."/>
            <person name="Eloe-Fadrosh E.A."/>
            <person name="Kyrpides N.C."/>
            <person name="Woyke T."/>
        </authorList>
    </citation>
    <scope>NUCLEOTIDE SEQUENCE</scope>
    <source>
        <strain evidence="3">GVMAG-M-3300027734-16</strain>
    </source>
</reference>
<evidence type="ECO:0000259" key="2">
    <source>
        <dbReference type="PROSITE" id="PS51925"/>
    </source>
</evidence>
<dbReference type="Pfam" id="PF02201">
    <property type="entry name" value="SWIB"/>
    <property type="match status" value="1"/>
</dbReference>
<dbReference type="Gene3D" id="1.10.245.10">
    <property type="entry name" value="SWIB/MDM2 domain"/>
    <property type="match status" value="1"/>
</dbReference>
<evidence type="ECO:0000313" key="3">
    <source>
        <dbReference type="EMBL" id="QHU05248.1"/>
    </source>
</evidence>